<accession>F3Y5S7</accession>
<dbReference type="HOGENOM" id="CLU_007368_7_0_1"/>
<gene>
    <name evidence="5 7" type="primary">nhr-145</name>
    <name evidence="5" type="ORF">CELE_Y39B6A.47</name>
    <name evidence="7" type="ORF">Y39B6A.47</name>
</gene>
<proteinExistence type="predicted"/>
<keyword evidence="3" id="KW-0675">Receptor</keyword>
<dbReference type="AlphaFoldDB" id="F3Y5S7"/>
<dbReference type="SMART" id="SM00430">
    <property type="entry name" value="HOLI"/>
    <property type="match status" value="1"/>
</dbReference>
<keyword evidence="2" id="KW-0804">Transcription</keyword>
<dbReference type="RefSeq" id="NP_001256842.1">
    <property type="nucleotide sequence ID" value="NM_001269913.3"/>
</dbReference>
<protein>
    <submittedName>
        <fullName evidence="5">NR LBD domain-containing protein</fullName>
    </submittedName>
</protein>
<evidence type="ECO:0000256" key="1">
    <source>
        <dbReference type="ARBA" id="ARBA00023015"/>
    </source>
</evidence>
<dbReference type="GeneID" id="180255"/>
<dbReference type="Bgee" id="WBGene00012703">
    <property type="expression patterns" value="Expressed in embryo and 3 other cell types or tissues"/>
</dbReference>
<feature type="domain" description="NR LBD" evidence="4">
    <location>
        <begin position="99"/>
        <end position="350"/>
    </location>
</feature>
<dbReference type="InterPro" id="IPR035500">
    <property type="entry name" value="NHR-like_dom_sf"/>
</dbReference>
<dbReference type="Pfam" id="PF00104">
    <property type="entry name" value="Hormone_recep"/>
    <property type="match status" value="1"/>
</dbReference>
<dbReference type="EMBL" id="BX284605">
    <property type="protein sequence ID" value="CCA65643.1"/>
    <property type="molecule type" value="Genomic_DNA"/>
</dbReference>
<dbReference type="SUPFAM" id="SSF57716">
    <property type="entry name" value="Glucocorticoid receptor-like (DNA-binding domain)"/>
    <property type="match status" value="1"/>
</dbReference>
<keyword evidence="6" id="KW-1185">Reference proteome</keyword>
<dbReference type="CTD" id="180255"/>
<dbReference type="InterPro" id="IPR051152">
    <property type="entry name" value="C.elegans_Orphan_NR"/>
</dbReference>
<dbReference type="OrthoDB" id="5831438at2759"/>
<dbReference type="Proteomes" id="UP000001940">
    <property type="component" value="Chromosome V"/>
</dbReference>
<evidence type="ECO:0000313" key="7">
    <source>
        <dbReference type="WormBase" id="Y39B6A.47b"/>
    </source>
</evidence>
<evidence type="ECO:0000259" key="4">
    <source>
        <dbReference type="PROSITE" id="PS51843"/>
    </source>
</evidence>
<dbReference type="ExpressionAtlas" id="F3Y5S7">
    <property type="expression patterns" value="baseline and differential"/>
</dbReference>
<reference evidence="5 6" key="1">
    <citation type="journal article" date="1998" name="Science">
        <title>Genome sequence of the nematode C. elegans: a platform for investigating biology.</title>
        <authorList>
            <consortium name="The C. elegans sequencing consortium"/>
            <person name="Sulson J.E."/>
            <person name="Waterston R."/>
        </authorList>
    </citation>
    <scope>NUCLEOTIDE SEQUENCE [LARGE SCALE GENOMIC DNA]</scope>
    <source>
        <strain evidence="5 6">Bristol N2</strain>
    </source>
</reference>
<keyword evidence="1" id="KW-0805">Transcription regulation</keyword>
<evidence type="ECO:0000313" key="5">
    <source>
        <dbReference type="EMBL" id="CCA65643.1"/>
    </source>
</evidence>
<dbReference type="Gene3D" id="1.10.565.10">
    <property type="entry name" value="Retinoid X Receptor"/>
    <property type="match status" value="1"/>
</dbReference>
<dbReference type="InterPro" id="IPR000536">
    <property type="entry name" value="Nucl_hrmn_rcpt_lig-bd"/>
</dbReference>
<evidence type="ECO:0000256" key="3">
    <source>
        <dbReference type="ARBA" id="ARBA00023170"/>
    </source>
</evidence>
<evidence type="ECO:0000313" key="6">
    <source>
        <dbReference type="Proteomes" id="UP000001940"/>
    </source>
</evidence>
<name>F3Y5S7_CAEEL</name>
<dbReference type="WormBase" id="Y39B6A.47b">
    <property type="protein sequence ID" value="CE46086"/>
    <property type="gene ID" value="WBGene00012703"/>
    <property type="gene designation" value="nhr-145"/>
</dbReference>
<evidence type="ECO:0000256" key="2">
    <source>
        <dbReference type="ARBA" id="ARBA00023163"/>
    </source>
</evidence>
<dbReference type="PANTHER" id="PTHR45680">
    <property type="entry name" value="NUCLEAR HORMONE RECEPTOR FAMILY"/>
    <property type="match status" value="1"/>
</dbReference>
<dbReference type="PANTHER" id="PTHR45680:SF4">
    <property type="entry name" value="NR LBD DOMAIN-CONTAINING PROTEIN"/>
    <property type="match status" value="1"/>
</dbReference>
<dbReference type="SMR" id="F3Y5S7"/>
<organism evidence="5 6">
    <name type="scientific">Caenorhabditis elegans</name>
    <dbReference type="NCBI Taxonomy" id="6239"/>
    <lineage>
        <taxon>Eukaryota</taxon>
        <taxon>Metazoa</taxon>
        <taxon>Ecdysozoa</taxon>
        <taxon>Nematoda</taxon>
        <taxon>Chromadorea</taxon>
        <taxon>Rhabditida</taxon>
        <taxon>Rhabditina</taxon>
        <taxon>Rhabditomorpha</taxon>
        <taxon>Rhabditoidea</taxon>
        <taxon>Rhabditidae</taxon>
        <taxon>Peloderinae</taxon>
        <taxon>Caenorhabditis</taxon>
    </lineage>
</organism>
<sequence length="350" mass="41373">MCRYCRFEKCKEIGMDAEKVILDYDPTASQKVPVMPKIDKVQENEPAPATSKSHADKITVKIDFTELTEKLKEMFETQKRSSGELSGSLDSDESSTDSVYLNDLQNLTKALNEFQAPIKDKKDIVNLDRADMKKVIYWLNFRVKKYATWYSHATYLIEHLPMNQKFETYRKSWNLLRMFERIAMTWKHYGNEMFEGHFILVSDDTKMIIDKSLIHFEEISDVTDEYFRRLFHPFLNQYMEEVAKPMSELDLTTEEIVFCMVNILGYDASGLTPETIETLHKFKEIIADQMHSYYTNSTNIKMYSHRIMKLMQLVKSITKIAREKSRLRDVIYVFDIYKAEISDPCFFQFF</sequence>
<dbReference type="PROSITE" id="PS51843">
    <property type="entry name" value="NR_LBD"/>
    <property type="match status" value="1"/>
</dbReference>
<dbReference type="AGR" id="WB:WBGene00012703"/>
<dbReference type="SUPFAM" id="SSF48508">
    <property type="entry name" value="Nuclear receptor ligand-binding domain"/>
    <property type="match status" value="1"/>
</dbReference>